<feature type="region of interest" description="Disordered" evidence="1">
    <location>
        <begin position="111"/>
        <end position="133"/>
    </location>
</feature>
<dbReference type="PANTHER" id="PTHR31551:SF1">
    <property type="entry name" value="COILED-COIL DOMAIN-CONTAINING PROTEIN 12"/>
    <property type="match status" value="1"/>
</dbReference>
<gene>
    <name evidence="2" type="primary">100640787</name>
</gene>
<dbReference type="Pfam" id="PF08315">
    <property type="entry name" value="cwf18"/>
    <property type="match status" value="1"/>
</dbReference>
<dbReference type="eggNOG" id="KOG3407">
    <property type="taxonomic scope" value="Eukaryota"/>
</dbReference>
<feature type="compositionally biased region" description="Basic and acidic residues" evidence="1">
    <location>
        <begin position="124"/>
        <end position="133"/>
    </location>
</feature>
<dbReference type="Proteomes" id="UP000007879">
    <property type="component" value="Unassembled WGS sequence"/>
</dbReference>
<dbReference type="EnsemblMetazoa" id="Aqu2.1.37546_001">
    <property type="protein sequence ID" value="Aqu2.1.37546_001"/>
    <property type="gene ID" value="Aqu2.1.37546"/>
</dbReference>
<evidence type="ECO:0000313" key="3">
    <source>
        <dbReference type="Proteomes" id="UP000007879"/>
    </source>
</evidence>
<evidence type="ECO:0000256" key="1">
    <source>
        <dbReference type="SAM" id="MobiDB-lite"/>
    </source>
</evidence>
<reference evidence="2" key="2">
    <citation type="submission" date="2017-05" db="UniProtKB">
        <authorList>
            <consortium name="EnsemblMetazoa"/>
        </authorList>
    </citation>
    <scope>IDENTIFICATION</scope>
</reference>
<proteinExistence type="predicted"/>
<organism evidence="2">
    <name type="scientific">Amphimedon queenslandica</name>
    <name type="common">Sponge</name>
    <dbReference type="NCBI Taxonomy" id="400682"/>
    <lineage>
        <taxon>Eukaryota</taxon>
        <taxon>Metazoa</taxon>
        <taxon>Porifera</taxon>
        <taxon>Demospongiae</taxon>
        <taxon>Heteroscleromorpha</taxon>
        <taxon>Haplosclerida</taxon>
        <taxon>Niphatidae</taxon>
        <taxon>Amphimedon</taxon>
    </lineage>
</organism>
<reference evidence="3" key="1">
    <citation type="journal article" date="2010" name="Nature">
        <title>The Amphimedon queenslandica genome and the evolution of animal complexity.</title>
        <authorList>
            <person name="Srivastava M."/>
            <person name="Simakov O."/>
            <person name="Chapman J."/>
            <person name="Fahey B."/>
            <person name="Gauthier M.E."/>
            <person name="Mitros T."/>
            <person name="Richards G.S."/>
            <person name="Conaco C."/>
            <person name="Dacre M."/>
            <person name="Hellsten U."/>
            <person name="Larroux C."/>
            <person name="Putnam N.H."/>
            <person name="Stanke M."/>
            <person name="Adamska M."/>
            <person name="Darling A."/>
            <person name="Degnan S.M."/>
            <person name="Oakley T.H."/>
            <person name="Plachetzki D.C."/>
            <person name="Zhai Y."/>
            <person name="Adamski M."/>
            <person name="Calcino A."/>
            <person name="Cummins S.F."/>
            <person name="Goodstein D.M."/>
            <person name="Harris C."/>
            <person name="Jackson D.J."/>
            <person name="Leys S.P."/>
            <person name="Shu S."/>
            <person name="Woodcroft B.J."/>
            <person name="Vervoort M."/>
            <person name="Kosik K.S."/>
            <person name="Manning G."/>
            <person name="Degnan B.M."/>
            <person name="Rokhsar D.S."/>
        </authorList>
    </citation>
    <scope>NUCLEOTIDE SEQUENCE [LARGE SCALE GENOMIC DNA]</scope>
</reference>
<dbReference type="AlphaFoldDB" id="A0A1X7VBZ6"/>
<name>A0A1X7VBZ6_AMPQE</name>
<dbReference type="OrthoDB" id="10261348at2759"/>
<dbReference type="EnsemblMetazoa" id="XM_003384837.3">
    <property type="protein sequence ID" value="XP_003384885.1"/>
    <property type="gene ID" value="LOC100640787"/>
</dbReference>
<evidence type="ECO:0008006" key="4">
    <source>
        <dbReference type="Google" id="ProtNLM"/>
    </source>
</evidence>
<keyword evidence="3" id="KW-1185">Reference proteome</keyword>
<dbReference type="InParanoid" id="A0A1X7VBZ6"/>
<dbReference type="PANTHER" id="PTHR31551">
    <property type="entry name" value="PRE-MRNA-SPLICING FACTOR CWF18"/>
    <property type="match status" value="1"/>
</dbReference>
<dbReference type="KEGG" id="aqu:100640787"/>
<accession>A0A1X7VBZ6</accession>
<dbReference type="InterPro" id="IPR013169">
    <property type="entry name" value="mRNA_splic_Cwf18-like"/>
</dbReference>
<dbReference type="GO" id="GO:0005684">
    <property type="term" value="C:U2-type spliceosomal complex"/>
    <property type="evidence" value="ECO:0007669"/>
    <property type="project" value="TreeGrafter"/>
</dbReference>
<evidence type="ECO:0000313" key="2">
    <source>
        <dbReference type="EnsemblMetazoa" id="Aqu2.1.37546_001"/>
    </source>
</evidence>
<dbReference type="GO" id="GO:0071014">
    <property type="term" value="C:post-mRNA release spliceosomal complex"/>
    <property type="evidence" value="ECO:0007669"/>
    <property type="project" value="TreeGrafter"/>
</dbReference>
<protein>
    <recommendedName>
        <fullName evidence="4">Coiled-coil domain-containing protein 12</fullName>
    </recommendedName>
</protein>
<sequence length="133" mass="15117">MASKRTLSDIEKEDGGTRKKVLKFRNYNPHTEDLKEKKLKRTMPESIENQVSEQIEAGGHSQVEEVNLSNLAPKKANWDLKRDTASKLEILERRTQKAIIELIRERLKEDGEGLASAVAAQGEEYGHDDDTQD</sequence>
<dbReference type="STRING" id="400682.A0A1X7VBZ6"/>